<sequence>MNGTFVYSLSEALFLGIANTFLCGVFLPLHFALIWILAARTYESVIIYRILKHFCVANVMSLFSTFMSGIFELLRSSLCDVIDITSGSLSSWFKVACCLLNLLLAINQCSVVFEFVIPSYMRINFRYEFETHWFNEPSELVEGPVLYVRHFTTVIYAIIVCKAVYTKFKQKKILQHFVLIEFLQILGLHMPAEFLNIFRAIFKSAIDSLTQTKILYIFVYRAVAVVPIVVVLSLNKDLQRKMIELPKKIKTGLAKKINGRQIYCSR</sequence>
<name>A0A4U5MMS1_STECR</name>
<reference evidence="2 3" key="2">
    <citation type="journal article" date="2019" name="G3 (Bethesda)">
        <title>Hybrid Assembly of the Genome of the Entomopathogenic Nematode Steinernema carpocapsae Identifies the X-Chromosome.</title>
        <authorList>
            <person name="Serra L."/>
            <person name="Macchietto M."/>
            <person name="Macias-Munoz A."/>
            <person name="McGill C.J."/>
            <person name="Rodriguez I.M."/>
            <person name="Rodriguez B."/>
            <person name="Murad R."/>
            <person name="Mortazavi A."/>
        </authorList>
    </citation>
    <scope>NUCLEOTIDE SEQUENCE [LARGE SCALE GENOMIC DNA]</scope>
    <source>
        <strain evidence="2 3">ALL</strain>
    </source>
</reference>
<evidence type="ECO:0000313" key="3">
    <source>
        <dbReference type="Proteomes" id="UP000298663"/>
    </source>
</evidence>
<feature type="transmembrane region" description="Helical" evidence="1">
    <location>
        <begin position="214"/>
        <end position="234"/>
    </location>
</feature>
<gene>
    <name evidence="2" type="ORF">L596_022800</name>
</gene>
<comment type="caution">
    <text evidence="2">The sequence shown here is derived from an EMBL/GenBank/DDBJ whole genome shotgun (WGS) entry which is preliminary data.</text>
</comment>
<evidence type="ECO:0000313" key="2">
    <source>
        <dbReference type="EMBL" id="TKR70826.1"/>
    </source>
</evidence>
<protein>
    <submittedName>
        <fullName evidence="2">Uncharacterized protein</fullName>
    </submittedName>
</protein>
<feature type="transmembrane region" description="Helical" evidence="1">
    <location>
        <begin position="91"/>
        <end position="117"/>
    </location>
</feature>
<evidence type="ECO:0000256" key="1">
    <source>
        <dbReference type="SAM" id="Phobius"/>
    </source>
</evidence>
<organism evidence="2 3">
    <name type="scientific">Steinernema carpocapsae</name>
    <name type="common">Entomopathogenic nematode</name>
    <dbReference type="NCBI Taxonomy" id="34508"/>
    <lineage>
        <taxon>Eukaryota</taxon>
        <taxon>Metazoa</taxon>
        <taxon>Ecdysozoa</taxon>
        <taxon>Nematoda</taxon>
        <taxon>Chromadorea</taxon>
        <taxon>Rhabditida</taxon>
        <taxon>Tylenchina</taxon>
        <taxon>Panagrolaimomorpha</taxon>
        <taxon>Strongyloidoidea</taxon>
        <taxon>Steinernematidae</taxon>
        <taxon>Steinernema</taxon>
    </lineage>
</organism>
<reference evidence="2 3" key="1">
    <citation type="journal article" date="2015" name="Genome Biol.">
        <title>Comparative genomics of Steinernema reveals deeply conserved gene regulatory networks.</title>
        <authorList>
            <person name="Dillman A.R."/>
            <person name="Macchietto M."/>
            <person name="Porter C.F."/>
            <person name="Rogers A."/>
            <person name="Williams B."/>
            <person name="Antoshechkin I."/>
            <person name="Lee M.M."/>
            <person name="Goodwin Z."/>
            <person name="Lu X."/>
            <person name="Lewis E.E."/>
            <person name="Goodrich-Blair H."/>
            <person name="Stock S.P."/>
            <person name="Adams B.J."/>
            <person name="Sternberg P.W."/>
            <person name="Mortazavi A."/>
        </authorList>
    </citation>
    <scope>NUCLEOTIDE SEQUENCE [LARGE SCALE GENOMIC DNA]</scope>
    <source>
        <strain evidence="2 3">ALL</strain>
    </source>
</reference>
<keyword evidence="1" id="KW-0812">Transmembrane</keyword>
<keyword evidence="1" id="KW-0472">Membrane</keyword>
<dbReference type="EMBL" id="AZBU02000007">
    <property type="protein sequence ID" value="TKR70826.1"/>
    <property type="molecule type" value="Genomic_DNA"/>
</dbReference>
<proteinExistence type="predicted"/>
<feature type="transmembrane region" description="Helical" evidence="1">
    <location>
        <begin position="50"/>
        <end position="71"/>
    </location>
</feature>
<accession>A0A4U5MMS1</accession>
<keyword evidence="1" id="KW-1133">Transmembrane helix</keyword>
<keyword evidence="3" id="KW-1185">Reference proteome</keyword>
<feature type="transmembrane region" description="Helical" evidence="1">
    <location>
        <begin position="12"/>
        <end position="38"/>
    </location>
</feature>
<dbReference type="AlphaFoldDB" id="A0A4U5MMS1"/>
<dbReference type="Proteomes" id="UP000298663">
    <property type="component" value="Unassembled WGS sequence"/>
</dbReference>
<feature type="transmembrane region" description="Helical" evidence="1">
    <location>
        <begin position="177"/>
        <end position="202"/>
    </location>
</feature>